<evidence type="ECO:0000313" key="3">
    <source>
        <dbReference type="Proteomes" id="UP000475765"/>
    </source>
</evidence>
<gene>
    <name evidence="2" type="ORF">F8172_24840</name>
</gene>
<protein>
    <submittedName>
        <fullName evidence="2">Uncharacterized protein</fullName>
    </submittedName>
</protein>
<keyword evidence="1" id="KW-0175">Coiled coil</keyword>
<reference evidence="2 3" key="1">
    <citation type="submission" date="2019-10" db="EMBL/GenBank/DDBJ databases">
        <title>Bacillus from the desert of Cuatro Cinegas, Coahuila.</title>
        <authorList>
            <person name="Olmedo-Alvarez G."/>
            <person name="Saldana S."/>
            <person name="Barcelo D."/>
        </authorList>
    </citation>
    <scope>NUCLEOTIDE SEQUENCE [LARGE SCALE GENOMIC DNA]</scope>
    <source>
        <strain evidence="2 3">CH417_13T</strain>
    </source>
</reference>
<dbReference type="AlphaFoldDB" id="A0A9W7QCG3"/>
<accession>A0A9W7QCG3</accession>
<evidence type="ECO:0000256" key="1">
    <source>
        <dbReference type="SAM" id="Coils"/>
    </source>
</evidence>
<feature type="coiled-coil region" evidence="1">
    <location>
        <begin position="120"/>
        <end position="161"/>
    </location>
</feature>
<evidence type="ECO:0000313" key="2">
    <source>
        <dbReference type="EMBL" id="KAB2388994.1"/>
    </source>
</evidence>
<name>A0A9W7QCG3_BACCE</name>
<proteinExistence type="predicted"/>
<dbReference type="Proteomes" id="UP000475765">
    <property type="component" value="Unassembled WGS sequence"/>
</dbReference>
<organism evidence="2 3">
    <name type="scientific">Bacillus cereus</name>
    <dbReference type="NCBI Taxonomy" id="1396"/>
    <lineage>
        <taxon>Bacteria</taxon>
        <taxon>Bacillati</taxon>
        <taxon>Bacillota</taxon>
        <taxon>Bacilli</taxon>
        <taxon>Bacillales</taxon>
        <taxon>Bacillaceae</taxon>
        <taxon>Bacillus</taxon>
        <taxon>Bacillus cereus group</taxon>
    </lineage>
</organism>
<comment type="caution">
    <text evidence="2">The sequence shown here is derived from an EMBL/GenBank/DDBJ whole genome shotgun (WGS) entry which is preliminary data.</text>
</comment>
<dbReference type="EMBL" id="WBPP01000045">
    <property type="protein sequence ID" value="KAB2388994.1"/>
    <property type="molecule type" value="Genomic_DNA"/>
</dbReference>
<sequence>MEVHTMKNKIGKPKKYSLQELQQHLLNYVQKHPNKTISYIGLERETGISRNTWSRNLKDEIAKLNEPIPFTAKIDFDTGIPLPNIFDIVEKNYDNKQKLISSLTHLNACINSLYAIAKKEQAFEMENTTLKIKIKELEQTLHEKEGEIKELKQQITHYSQAYRNICASSTYGEKGMKNVLEFKTGSKENEEKISADLSKQFKMFDFE</sequence>